<feature type="transmembrane region" description="Helical" evidence="1">
    <location>
        <begin position="16"/>
        <end position="40"/>
    </location>
</feature>
<sequence>MNFPSVDFSWLGNGTVIAIIAIAHVLISHGVAIGTSVLTVSLEYRAFKTNNQKLDGLAKNIAKWILIITTTVGAMTGVGIWFSTTVIQPDSIGSLLRI</sequence>
<organism evidence="2 3">
    <name type="scientific">Ureibacillus terrenus</name>
    <dbReference type="NCBI Taxonomy" id="118246"/>
    <lineage>
        <taxon>Bacteria</taxon>
        <taxon>Bacillati</taxon>
        <taxon>Bacillota</taxon>
        <taxon>Bacilli</taxon>
        <taxon>Bacillales</taxon>
        <taxon>Caryophanaceae</taxon>
        <taxon>Ureibacillus</taxon>
    </lineage>
</organism>
<proteinExistence type="predicted"/>
<evidence type="ECO:0000313" key="2">
    <source>
        <dbReference type="EMBL" id="TQE88158.1"/>
    </source>
</evidence>
<comment type="caution">
    <text evidence="2">The sequence shown here is derived from an EMBL/GenBank/DDBJ whole genome shotgun (WGS) entry which is preliminary data.</text>
</comment>
<dbReference type="EMBL" id="VIGD01000043">
    <property type="protein sequence ID" value="TQE88158.1"/>
    <property type="molecule type" value="Genomic_DNA"/>
</dbReference>
<protein>
    <submittedName>
        <fullName evidence="2">Cytochrome c</fullName>
    </submittedName>
</protein>
<keyword evidence="1" id="KW-1133">Transmembrane helix</keyword>
<evidence type="ECO:0000313" key="3">
    <source>
        <dbReference type="Proteomes" id="UP000315753"/>
    </source>
</evidence>
<keyword evidence="3" id="KW-1185">Reference proteome</keyword>
<reference evidence="2 3" key="1">
    <citation type="submission" date="2019-06" db="EMBL/GenBank/DDBJ databases">
        <title>Genome sequence of Ureibacillus terrenus.</title>
        <authorList>
            <person name="Maclea K.S."/>
            <person name="Simoes M."/>
        </authorList>
    </citation>
    <scope>NUCLEOTIDE SEQUENCE [LARGE SCALE GENOMIC DNA]</scope>
    <source>
        <strain evidence="2 3">ATCC BAA-384</strain>
    </source>
</reference>
<dbReference type="Proteomes" id="UP000315753">
    <property type="component" value="Unassembled WGS sequence"/>
</dbReference>
<accession>A0A540UUI2</accession>
<gene>
    <name evidence="2" type="ORF">FKZ59_14115</name>
</gene>
<name>A0A540UUI2_9BACL</name>
<keyword evidence="1" id="KW-0812">Transmembrane</keyword>
<dbReference type="AlphaFoldDB" id="A0A540UUI2"/>
<keyword evidence="1" id="KW-0472">Membrane</keyword>
<feature type="non-terminal residue" evidence="2">
    <location>
        <position position="98"/>
    </location>
</feature>
<evidence type="ECO:0000256" key="1">
    <source>
        <dbReference type="SAM" id="Phobius"/>
    </source>
</evidence>
<feature type="transmembrane region" description="Helical" evidence="1">
    <location>
        <begin position="61"/>
        <end position="82"/>
    </location>
</feature>